<organism evidence="2 3">
    <name type="scientific">Rhizoctonia solani</name>
    <dbReference type="NCBI Taxonomy" id="456999"/>
    <lineage>
        <taxon>Eukaryota</taxon>
        <taxon>Fungi</taxon>
        <taxon>Dikarya</taxon>
        <taxon>Basidiomycota</taxon>
        <taxon>Agaricomycotina</taxon>
        <taxon>Agaricomycetes</taxon>
        <taxon>Cantharellales</taxon>
        <taxon>Ceratobasidiaceae</taxon>
        <taxon>Rhizoctonia</taxon>
    </lineage>
</organism>
<accession>A0A8H3ABR1</accession>
<dbReference type="Proteomes" id="UP000663850">
    <property type="component" value="Unassembled WGS sequence"/>
</dbReference>
<gene>
    <name evidence="2" type="ORF">RDB_LOCUS2875</name>
</gene>
<name>A0A8H3ABR1_9AGAM</name>
<proteinExistence type="predicted"/>
<feature type="region of interest" description="Disordered" evidence="1">
    <location>
        <begin position="118"/>
        <end position="145"/>
    </location>
</feature>
<evidence type="ECO:0000256" key="1">
    <source>
        <dbReference type="SAM" id="MobiDB-lite"/>
    </source>
</evidence>
<dbReference type="EMBL" id="CAJMWZ010000192">
    <property type="protein sequence ID" value="CAE6413070.1"/>
    <property type="molecule type" value="Genomic_DNA"/>
</dbReference>
<protein>
    <submittedName>
        <fullName evidence="2">Uncharacterized protein</fullName>
    </submittedName>
</protein>
<dbReference type="AlphaFoldDB" id="A0A8H3ABR1"/>
<evidence type="ECO:0000313" key="3">
    <source>
        <dbReference type="Proteomes" id="UP000663850"/>
    </source>
</evidence>
<evidence type="ECO:0000313" key="2">
    <source>
        <dbReference type="EMBL" id="CAE6413070.1"/>
    </source>
</evidence>
<comment type="caution">
    <text evidence="2">The sequence shown here is derived from an EMBL/GenBank/DDBJ whole genome shotgun (WGS) entry which is preliminary data.</text>
</comment>
<feature type="compositionally biased region" description="Polar residues" evidence="1">
    <location>
        <begin position="118"/>
        <end position="128"/>
    </location>
</feature>
<sequence length="145" mass="16230">MPAKDFPFIAIEYDGRRIAIPRDVDYKETIESVRRSFSKLSTVSSSHITLTAMFPEFEPGSVEVGPEAWRHALPRVTSLKVVVLPSKPSVTKSILPRRRLDIDEDIEPIDLIALLSSTQARKPGSSSKPQKRARVSYLDPSSDPR</sequence>
<reference evidence="2" key="1">
    <citation type="submission" date="2021-01" db="EMBL/GenBank/DDBJ databases">
        <authorList>
            <person name="Kaushik A."/>
        </authorList>
    </citation>
    <scope>NUCLEOTIDE SEQUENCE</scope>
    <source>
        <strain evidence="2">Type strain: AG8-Rh-89/</strain>
    </source>
</reference>